<dbReference type="AlphaFoldDB" id="A0A5D3YL50"/>
<sequence>MGAAFKYIDIHSLQKILGNYYPDNLFSFAKHLDAWLVGINDHTDVSSNEEKAIPDRLLAHNLNKKNRPSFSLLNLDVNVVHTVELGVQRATTAIQLRFKDAPDRRRKEDQRVVLHILIKYPESTQWLISIPMQAIMKGWGDVESGYMGYSHSICFLDENGIPLSGESENGIPLHQHFYYGVTNRNWLKRMGEHLSEVRSGSNKSFHKAWREYQGRADVGLSSELVVLNLSYKEVMDWEELMVDECMAAGNSLNMIPGGFKGLKFLHEHRITDRLGISLEERERAINDFSKSHPRLGVPNLIVADLWKDEEYATRIICGAPGRLSVHQIREIRRLNKIGVPIERIA</sequence>
<gene>
    <name evidence="1" type="ORF">BCL69_10019</name>
</gene>
<protein>
    <submittedName>
        <fullName evidence="1">Uncharacterized protein</fullName>
    </submittedName>
</protein>
<proteinExistence type="predicted"/>
<organism evidence="1 2">
    <name type="scientific">Nitrosomonas communis</name>
    <dbReference type="NCBI Taxonomy" id="44574"/>
    <lineage>
        <taxon>Bacteria</taxon>
        <taxon>Pseudomonadati</taxon>
        <taxon>Pseudomonadota</taxon>
        <taxon>Betaproteobacteria</taxon>
        <taxon>Nitrosomonadales</taxon>
        <taxon>Nitrosomonadaceae</taxon>
        <taxon>Nitrosomonas</taxon>
    </lineage>
</organism>
<dbReference type="EMBL" id="VNHT01000001">
    <property type="protein sequence ID" value="TYP94479.1"/>
    <property type="molecule type" value="Genomic_DNA"/>
</dbReference>
<reference evidence="1 2" key="1">
    <citation type="submission" date="2019-07" db="EMBL/GenBank/DDBJ databases">
        <title>Active sludge and wastewater microbial communities from Klosterneuburg, Austria.</title>
        <authorList>
            <person name="Wagner M."/>
        </authorList>
    </citation>
    <scope>NUCLEOTIDE SEQUENCE [LARGE SCALE GENOMIC DNA]</scope>
    <source>
        <strain evidence="1 2">Nm2</strain>
    </source>
</reference>
<dbReference type="RefSeq" id="WP_052752060.1">
    <property type="nucleotide sequence ID" value="NZ_CP011451.1"/>
</dbReference>
<name>A0A5D3YL50_9PROT</name>
<evidence type="ECO:0000313" key="1">
    <source>
        <dbReference type="EMBL" id="TYP94479.1"/>
    </source>
</evidence>
<evidence type="ECO:0000313" key="2">
    <source>
        <dbReference type="Proteomes" id="UP000324176"/>
    </source>
</evidence>
<comment type="caution">
    <text evidence="1">The sequence shown here is derived from an EMBL/GenBank/DDBJ whole genome shotgun (WGS) entry which is preliminary data.</text>
</comment>
<accession>A0A5D3YL50</accession>
<dbReference type="Proteomes" id="UP000324176">
    <property type="component" value="Unassembled WGS sequence"/>
</dbReference>
<dbReference type="OrthoDB" id="7796913at2"/>